<keyword evidence="14" id="KW-1015">Disulfide bond</keyword>
<feature type="compositionally biased region" description="Low complexity" evidence="17">
    <location>
        <begin position="154"/>
        <end position="171"/>
    </location>
</feature>
<dbReference type="GO" id="GO:0004714">
    <property type="term" value="F:transmembrane receptor protein tyrosine kinase activity"/>
    <property type="evidence" value="ECO:0007669"/>
    <property type="project" value="UniProtKB-EC"/>
</dbReference>
<keyword evidence="12" id="KW-0472">Membrane</keyword>
<evidence type="ECO:0000256" key="16">
    <source>
        <dbReference type="ARBA" id="ARBA00023180"/>
    </source>
</evidence>
<feature type="compositionally biased region" description="Polar residues" evidence="17">
    <location>
        <begin position="740"/>
        <end position="752"/>
    </location>
</feature>
<evidence type="ECO:0000256" key="4">
    <source>
        <dbReference type="ARBA" id="ARBA00022679"/>
    </source>
</evidence>
<feature type="domain" description="HYR" evidence="19">
    <location>
        <begin position="958"/>
        <end position="1046"/>
    </location>
</feature>
<feature type="region of interest" description="Disordered" evidence="17">
    <location>
        <begin position="148"/>
        <end position="171"/>
    </location>
</feature>
<dbReference type="NCBIfam" id="TIGR04183">
    <property type="entry name" value="Por_Secre_tail"/>
    <property type="match status" value="1"/>
</dbReference>
<dbReference type="Pfam" id="PF12810">
    <property type="entry name" value="ALK_LTK_GRD"/>
    <property type="match status" value="2"/>
</dbReference>
<dbReference type="RefSeq" id="WP_093145261.1">
    <property type="nucleotide sequence ID" value="NZ_FNBA01000007.1"/>
</dbReference>
<feature type="domain" description="HYR" evidence="19">
    <location>
        <begin position="1219"/>
        <end position="1302"/>
    </location>
</feature>
<organism evidence="20 21">
    <name type="scientific">Ulvibacter litoralis</name>
    <dbReference type="NCBI Taxonomy" id="227084"/>
    <lineage>
        <taxon>Bacteria</taxon>
        <taxon>Pseudomonadati</taxon>
        <taxon>Bacteroidota</taxon>
        <taxon>Flavobacteriia</taxon>
        <taxon>Flavobacteriales</taxon>
        <taxon>Flavobacteriaceae</taxon>
        <taxon>Ulvibacter</taxon>
    </lineage>
</organism>
<comment type="subcellular location">
    <subcellularLocation>
        <location evidence="1">Cell membrane</location>
        <topology evidence="1">Single-pass type I membrane protein</topology>
    </subcellularLocation>
</comment>
<keyword evidence="13" id="KW-0829">Tyrosine-protein kinase</keyword>
<accession>A0A1G7IW79</accession>
<feature type="region of interest" description="Disordered" evidence="17">
    <location>
        <begin position="724"/>
        <end position="752"/>
    </location>
</feature>
<dbReference type="InterPro" id="IPR055163">
    <property type="entry name" value="ALK/LTK-like_GRD"/>
</dbReference>
<keyword evidence="21" id="KW-1185">Reference proteome</keyword>
<keyword evidence="4" id="KW-0808">Transferase</keyword>
<evidence type="ECO:0000313" key="21">
    <source>
        <dbReference type="Proteomes" id="UP000199321"/>
    </source>
</evidence>
<evidence type="ECO:0000256" key="14">
    <source>
        <dbReference type="ARBA" id="ARBA00023157"/>
    </source>
</evidence>
<keyword evidence="7" id="KW-0677">Repeat</keyword>
<keyword evidence="5" id="KW-0812">Transmembrane</keyword>
<keyword evidence="16" id="KW-0325">Glycoprotein</keyword>
<dbReference type="EMBL" id="FNBA01000007">
    <property type="protein sequence ID" value="SDF16804.1"/>
    <property type="molecule type" value="Genomic_DNA"/>
</dbReference>
<evidence type="ECO:0000256" key="7">
    <source>
        <dbReference type="ARBA" id="ARBA00022737"/>
    </source>
</evidence>
<dbReference type="Proteomes" id="UP000199321">
    <property type="component" value="Unassembled WGS sequence"/>
</dbReference>
<keyword evidence="10" id="KW-0067">ATP-binding</keyword>
<dbReference type="InterPro" id="IPR013783">
    <property type="entry name" value="Ig-like_fold"/>
</dbReference>
<proteinExistence type="predicted"/>
<evidence type="ECO:0000313" key="20">
    <source>
        <dbReference type="EMBL" id="SDF16804.1"/>
    </source>
</evidence>
<dbReference type="GO" id="GO:0005886">
    <property type="term" value="C:plasma membrane"/>
    <property type="evidence" value="ECO:0007669"/>
    <property type="project" value="UniProtKB-SubCell"/>
</dbReference>
<evidence type="ECO:0000256" key="15">
    <source>
        <dbReference type="ARBA" id="ARBA00023170"/>
    </source>
</evidence>
<keyword evidence="3" id="KW-1003">Cell membrane</keyword>
<reference evidence="20 21" key="1">
    <citation type="submission" date="2016-10" db="EMBL/GenBank/DDBJ databases">
        <authorList>
            <person name="de Groot N.N."/>
        </authorList>
    </citation>
    <scope>NUCLEOTIDE SEQUENCE [LARGE SCALE GENOMIC DNA]</scope>
    <source>
        <strain evidence="20 21">DSM 16195</strain>
    </source>
</reference>
<keyword evidence="9" id="KW-0418">Kinase</keyword>
<dbReference type="PANTHER" id="PTHR24273">
    <property type="entry name" value="FI04643P-RELATED"/>
    <property type="match status" value="1"/>
</dbReference>
<feature type="domain" description="HYR" evidence="19">
    <location>
        <begin position="781"/>
        <end position="872"/>
    </location>
</feature>
<evidence type="ECO:0000256" key="9">
    <source>
        <dbReference type="ARBA" id="ARBA00022777"/>
    </source>
</evidence>
<dbReference type="Pfam" id="PF02494">
    <property type="entry name" value="HYR"/>
    <property type="match status" value="4"/>
</dbReference>
<gene>
    <name evidence="20" type="ORF">SAMN05421855_10746</name>
</gene>
<dbReference type="Pfam" id="PF18962">
    <property type="entry name" value="Por_Secre_tail"/>
    <property type="match status" value="1"/>
</dbReference>
<dbReference type="Gene3D" id="2.60.40.10">
    <property type="entry name" value="Immunoglobulins"/>
    <property type="match status" value="1"/>
</dbReference>
<evidence type="ECO:0000256" key="18">
    <source>
        <dbReference type="SAM" id="SignalP"/>
    </source>
</evidence>
<dbReference type="STRING" id="227084.SAMN05421855_10746"/>
<dbReference type="InterPro" id="IPR026444">
    <property type="entry name" value="Secre_tail"/>
</dbReference>
<feature type="signal peptide" evidence="18">
    <location>
        <begin position="1"/>
        <end position="24"/>
    </location>
</feature>
<evidence type="ECO:0000259" key="19">
    <source>
        <dbReference type="PROSITE" id="PS50825"/>
    </source>
</evidence>
<evidence type="ECO:0000256" key="17">
    <source>
        <dbReference type="SAM" id="MobiDB-lite"/>
    </source>
</evidence>
<keyword evidence="15" id="KW-0675">Receptor</keyword>
<dbReference type="PROSITE" id="PS50825">
    <property type="entry name" value="HYR"/>
    <property type="match status" value="5"/>
</dbReference>
<dbReference type="OrthoDB" id="9805017at2"/>
<evidence type="ECO:0000256" key="2">
    <source>
        <dbReference type="ARBA" id="ARBA00011902"/>
    </source>
</evidence>
<evidence type="ECO:0000256" key="3">
    <source>
        <dbReference type="ARBA" id="ARBA00022475"/>
    </source>
</evidence>
<evidence type="ECO:0000256" key="11">
    <source>
        <dbReference type="ARBA" id="ARBA00022989"/>
    </source>
</evidence>
<keyword evidence="8" id="KW-0547">Nucleotide-binding</keyword>
<evidence type="ECO:0000256" key="5">
    <source>
        <dbReference type="ARBA" id="ARBA00022692"/>
    </source>
</evidence>
<evidence type="ECO:0000256" key="13">
    <source>
        <dbReference type="ARBA" id="ARBA00023137"/>
    </source>
</evidence>
<feature type="domain" description="HYR" evidence="19">
    <location>
        <begin position="1542"/>
        <end position="1629"/>
    </location>
</feature>
<feature type="region of interest" description="Disordered" evidence="17">
    <location>
        <begin position="90"/>
        <end position="115"/>
    </location>
</feature>
<evidence type="ECO:0000256" key="6">
    <source>
        <dbReference type="ARBA" id="ARBA00022729"/>
    </source>
</evidence>
<evidence type="ECO:0000256" key="12">
    <source>
        <dbReference type="ARBA" id="ARBA00023136"/>
    </source>
</evidence>
<dbReference type="EC" id="2.7.10.1" evidence="2"/>
<name>A0A1G7IW79_9FLAO</name>
<dbReference type="InterPro" id="IPR003410">
    <property type="entry name" value="HYR_dom"/>
</dbReference>
<evidence type="ECO:0000256" key="10">
    <source>
        <dbReference type="ARBA" id="ARBA00022840"/>
    </source>
</evidence>
<dbReference type="PANTHER" id="PTHR24273:SF32">
    <property type="entry name" value="HYALIN"/>
    <property type="match status" value="1"/>
</dbReference>
<evidence type="ECO:0000256" key="8">
    <source>
        <dbReference type="ARBA" id="ARBA00022741"/>
    </source>
</evidence>
<feature type="domain" description="HYR" evidence="19">
    <location>
        <begin position="378"/>
        <end position="466"/>
    </location>
</feature>
<keyword evidence="11" id="KW-1133">Transmembrane helix</keyword>
<dbReference type="GO" id="GO:0005524">
    <property type="term" value="F:ATP binding"/>
    <property type="evidence" value="ECO:0007669"/>
    <property type="project" value="UniProtKB-KW"/>
</dbReference>
<evidence type="ECO:0000256" key="1">
    <source>
        <dbReference type="ARBA" id="ARBA00004251"/>
    </source>
</evidence>
<keyword evidence="6 18" id="KW-0732">Signal</keyword>
<protein>
    <recommendedName>
        <fullName evidence="2">receptor protein-tyrosine kinase</fullName>
        <ecNumber evidence="2">2.7.10.1</ecNumber>
    </recommendedName>
</protein>
<feature type="chain" id="PRO_5011626320" description="receptor protein-tyrosine kinase" evidence="18">
    <location>
        <begin position="25"/>
        <end position="1719"/>
    </location>
</feature>
<sequence>MKKITLTLIIMLFTALGFSQTTFNYTGSVQTYTVPAGVTEINIEAYGAQGEDNATASGGLGGFISGDLSVTPGEVLSIYVGGQDGFNGGGTEGTGSAMPGYNGVNGGGASDVRQNGTSLTDRIIVAGGGGGAGRGDCSNNNGGGGGYPGGLGGNSSNEPTNTGGTGTSTAGGDSGAGSCTGDCACSPGGGGGGGGDGGGAGGGYGISGGTIALGGTSGACGGNGDDTVGGLGSGGFGGCFGNGGDGGNTTNGGGAGGGGGWYGGGAGGGNWASGGGGGSSYILPSASNLASTNNSNPGNGVITITPLCTGLTITTTPSENVCPGTQVTITGVSSNGGIVTWDNGITNGVAFTATTTTTYTSSSTAPNDCVATVTITVEDTEDPIITCVADDTRDTDAGVCEYTVVGTEFDATFTDNCTNGSITNDLNGTATIAGEILPKGITTVLWTVNDGNGQSATCTTVITVEDNEAPIVTCIADDTRDTDPSVCQYTVIGTEFDATFTDNCSSGSITNNLNGTATIAGEILPKGITSVLWTVNDGNGQSDTCTTVITVEDNEDPIITCPAPITVTNDPGVCGAVVNYTAPVVTDNCASGTLGLETFSFTGSEQQFIVPPGITEIHAQVYGAQGGANWVNNVNFGGLVEADIPVTPGQILYIYVGEQPSTHIGGFNGGGAGEGGGIGGGGASDIRIGGNSITDRVIVGGGAGGAGYWSGQHIVGGLGGDLVGGPGYRDTPTNPGGDPGTQTESGNGTCTSFDNPIVSGGLGFGGSSIGCGCEGYGGGGGYYGGAGSGNCRGGGGGSSYTAPTATNVTHTQGVRSGHGEVIISYGATVLPIQTAGLPSGSVFPIGTTTNTFEVTDPSGNTASCSFDVTVEDNEAPVISCVADDTRDTDAGVCEYTVVGTEFDATFTDNCTSGTITNDLNGTATVAGEALPIGINTIIWTVNDGNGQSATCTTVITVEDNEAPIITCIADTTRNTDTGVCQYTVVGTEFDATFTDNCTSGSITNDLNGTATVAGEVLPIGITTVVWTVNDGNGQSATCTTVITVEDNEAPIITCIADTTRNTDTGVCQYTVVGTEFDATFTDNCTSGSITNDLNGTATIAGEVLPKGVTTVLWTVNDGNGQSATCTTLITVEDNEAPIISCVANDTRDTDAGECQYTVVGTEFDATFTDNCTSGTITNDLNGTATIAGEILATGVTTVVWTVNDGNGQSATCTTLITVEDNEAPLIACSADLSANTDLGMCSAVVIFADAIALDNCGIASIVQTGGDPSGTAFPVGVSTIEYTATDIHGNVSVCSFNITVTDNEAPITVCQDITIQLDATGTATIVASDVDGGSTDNCGIASTTIDMDTFDCSNVGPNNVTLTVTDVNGNVSNCIAIVTVEDITTPVVVCQDITVQLDPTGTVTITGTDIDDGSTDACGIASYDLDIDTFDCSNVGPNTVVLTVTDVNGNSETCTATVTVEDNTLPELVCMDITLELGADGTVTITPSDVIASNTDACGIATTAVDITDFDCSDIGTPVTVQVFSEDANGNLATCFATVTVVDAFAPEITCPADQTVDPGAGNLFYEVPDYFATGEATVTDNCTDPVTITTQDPAPGTLLPDGTYTITLTATDEYGNIGTCSFELTVESVLGVNDIELEIANVSLYPNPAKEYVILSNPQAIALEQADIYDMRGRFIASIDLRTMGTEKQIDISTLASATYTVIIKYDQGQTSRRLLKE</sequence>